<evidence type="ECO:0000256" key="1">
    <source>
        <dbReference type="SAM" id="MobiDB-lite"/>
    </source>
</evidence>
<dbReference type="Proteomes" id="UP000765509">
    <property type="component" value="Unassembled WGS sequence"/>
</dbReference>
<feature type="compositionally biased region" description="Polar residues" evidence="1">
    <location>
        <begin position="18"/>
        <end position="29"/>
    </location>
</feature>
<evidence type="ECO:0000313" key="2">
    <source>
        <dbReference type="EMBL" id="MBW0498573.1"/>
    </source>
</evidence>
<organism evidence="2 3">
    <name type="scientific">Austropuccinia psidii MF-1</name>
    <dbReference type="NCBI Taxonomy" id="1389203"/>
    <lineage>
        <taxon>Eukaryota</taxon>
        <taxon>Fungi</taxon>
        <taxon>Dikarya</taxon>
        <taxon>Basidiomycota</taxon>
        <taxon>Pucciniomycotina</taxon>
        <taxon>Pucciniomycetes</taxon>
        <taxon>Pucciniales</taxon>
        <taxon>Sphaerophragmiaceae</taxon>
        <taxon>Austropuccinia</taxon>
    </lineage>
</organism>
<comment type="caution">
    <text evidence="2">The sequence shown here is derived from an EMBL/GenBank/DDBJ whole genome shotgun (WGS) entry which is preliminary data.</text>
</comment>
<sequence length="138" mass="15494">MNESQTDKSCHSEADNTALPSNRAENTTRSLRRHIKGQPEGLQQCIASQRVPDPCRSVEKLHELLPKCENISGPSQHLQITQWMAYIDGKKYHVFNRRMEAKEPSTTQASAKNSPSSQKQPQAQNKHKGKEPATKTCS</sequence>
<evidence type="ECO:0000313" key="3">
    <source>
        <dbReference type="Proteomes" id="UP000765509"/>
    </source>
</evidence>
<feature type="region of interest" description="Disordered" evidence="1">
    <location>
        <begin position="1"/>
        <end position="45"/>
    </location>
</feature>
<proteinExistence type="predicted"/>
<dbReference type="EMBL" id="AVOT02014787">
    <property type="protein sequence ID" value="MBW0498573.1"/>
    <property type="molecule type" value="Genomic_DNA"/>
</dbReference>
<gene>
    <name evidence="2" type="ORF">O181_038288</name>
</gene>
<feature type="compositionally biased region" description="Basic and acidic residues" evidence="1">
    <location>
        <begin position="1"/>
        <end position="14"/>
    </location>
</feature>
<feature type="region of interest" description="Disordered" evidence="1">
    <location>
        <begin position="97"/>
        <end position="138"/>
    </location>
</feature>
<protein>
    <submittedName>
        <fullName evidence="2">Uncharacterized protein</fullName>
    </submittedName>
</protein>
<name>A0A9Q3DB51_9BASI</name>
<reference evidence="2" key="1">
    <citation type="submission" date="2021-03" db="EMBL/GenBank/DDBJ databases">
        <title>Draft genome sequence of rust myrtle Austropuccinia psidii MF-1, a brazilian biotype.</title>
        <authorList>
            <person name="Quecine M.C."/>
            <person name="Pachon D.M.R."/>
            <person name="Bonatelli M.L."/>
            <person name="Correr F.H."/>
            <person name="Franceschini L.M."/>
            <person name="Leite T.F."/>
            <person name="Margarido G.R.A."/>
            <person name="Almeida C.A."/>
            <person name="Ferrarezi J.A."/>
            <person name="Labate C.A."/>
        </authorList>
    </citation>
    <scope>NUCLEOTIDE SEQUENCE</scope>
    <source>
        <strain evidence="2">MF-1</strain>
    </source>
</reference>
<feature type="compositionally biased region" description="Polar residues" evidence="1">
    <location>
        <begin position="104"/>
        <end position="124"/>
    </location>
</feature>
<dbReference type="AlphaFoldDB" id="A0A9Q3DB51"/>
<accession>A0A9Q3DB51</accession>
<keyword evidence="3" id="KW-1185">Reference proteome</keyword>